<dbReference type="AlphaFoldDB" id="U2HW79"/>
<protein>
    <submittedName>
        <fullName evidence="2">Uncharacterized protein</fullName>
    </submittedName>
</protein>
<proteinExistence type="predicted"/>
<dbReference type="PATRIC" id="fig|1346330.5.peg.1669"/>
<name>U2HW79_9SPHI</name>
<accession>U2HW79</accession>
<feature type="transmembrane region" description="Helical" evidence="1">
    <location>
        <begin position="48"/>
        <end position="73"/>
    </location>
</feature>
<dbReference type="EMBL" id="ATDL01000014">
    <property type="protein sequence ID" value="ERJ59515.1"/>
    <property type="molecule type" value="Genomic_DNA"/>
</dbReference>
<organism evidence="2 3">
    <name type="scientific">Sphingobacterium paucimobilis HER1398</name>
    <dbReference type="NCBI Taxonomy" id="1346330"/>
    <lineage>
        <taxon>Bacteria</taxon>
        <taxon>Pseudomonadati</taxon>
        <taxon>Bacteroidota</taxon>
        <taxon>Sphingobacteriia</taxon>
        <taxon>Sphingobacteriales</taxon>
        <taxon>Sphingobacteriaceae</taxon>
        <taxon>Sphingobacterium</taxon>
    </lineage>
</organism>
<keyword evidence="1" id="KW-1133">Transmembrane helix</keyword>
<gene>
    <name evidence="2" type="ORF">M472_12110</name>
</gene>
<keyword evidence="1" id="KW-0812">Transmembrane</keyword>
<sequence length="231" mass="25644">MTPKKDKKNLLISNFVCYFEYQSTFMSQHDLIKEIGQIRSLMERSSKFMSISGLSGILIGSYALIGAFFGYVTVYGARTDFRYRDNYITDSGIIGKLILIAAVVLLASVLTAFLMARHKARKNKQTIWNATSKGLLIATAIPLLTGGVFSMLLIYKGAYGLIASSLLIFYGLALSAASSFTFKEARWLGVMDILLGLLALAFPGYGLWFWATGFGLLHIVYGIIVHQRYEK</sequence>
<comment type="caution">
    <text evidence="2">The sequence shown here is derived from an EMBL/GenBank/DDBJ whole genome shotgun (WGS) entry which is preliminary data.</text>
</comment>
<evidence type="ECO:0000313" key="3">
    <source>
        <dbReference type="Proteomes" id="UP000016584"/>
    </source>
</evidence>
<feature type="transmembrane region" description="Helical" evidence="1">
    <location>
        <begin position="185"/>
        <end position="202"/>
    </location>
</feature>
<evidence type="ECO:0000256" key="1">
    <source>
        <dbReference type="SAM" id="Phobius"/>
    </source>
</evidence>
<feature type="transmembrane region" description="Helical" evidence="1">
    <location>
        <begin position="161"/>
        <end position="178"/>
    </location>
</feature>
<evidence type="ECO:0000313" key="2">
    <source>
        <dbReference type="EMBL" id="ERJ59515.1"/>
    </source>
</evidence>
<dbReference type="Proteomes" id="UP000016584">
    <property type="component" value="Unassembled WGS sequence"/>
</dbReference>
<keyword evidence="3" id="KW-1185">Reference proteome</keyword>
<reference evidence="2 3" key="1">
    <citation type="journal article" date="2013" name="Genome Announc.">
        <title>The Draft Genome Sequence of Sphingomonas paucimobilis Strain HER1398 (Proteobacteria), Host to the Giant PAU Phage, Indicates That It Is a Member of the Genus Sphingobacterium (Bacteroidetes).</title>
        <authorList>
            <person name="White R.A.III."/>
            <person name="Suttle C.A."/>
        </authorList>
    </citation>
    <scope>NUCLEOTIDE SEQUENCE [LARGE SCALE GENOMIC DNA]</scope>
    <source>
        <strain evidence="2 3">HER1398</strain>
    </source>
</reference>
<feature type="transmembrane region" description="Helical" evidence="1">
    <location>
        <begin position="135"/>
        <end position="155"/>
    </location>
</feature>
<dbReference type="STRING" id="1346330.M472_12110"/>
<keyword evidence="1" id="KW-0472">Membrane</keyword>
<dbReference type="eggNOG" id="COG3127">
    <property type="taxonomic scope" value="Bacteria"/>
</dbReference>
<feature type="transmembrane region" description="Helical" evidence="1">
    <location>
        <begin position="208"/>
        <end position="225"/>
    </location>
</feature>
<feature type="transmembrane region" description="Helical" evidence="1">
    <location>
        <begin position="93"/>
        <end position="114"/>
    </location>
</feature>